<dbReference type="InterPro" id="IPR002401">
    <property type="entry name" value="Cyt_P450_E_grp-I"/>
</dbReference>
<dbReference type="PANTHER" id="PTHR47947:SF62">
    <property type="entry name" value="CYTOCHROME P450, FAMILY 81, SUBFAMILY D, POLYPEPTIDE 5"/>
    <property type="match status" value="1"/>
</dbReference>
<sequence length="120" mass="13466">MLAGYDVPRGTMLLVNVWAMHRDPSIWEDPEIFKPERFENGKETQKVLSFGIGRRACPGAGLSHRLVSLALGSLIQCFEWERIGEECVDNIEAPMMRPATPLVAMCKARPIVHETLNAFV</sequence>
<keyword evidence="4 12" id="KW-0349">Heme</keyword>
<dbReference type="EMBL" id="JBANAX010000054">
    <property type="protein sequence ID" value="KAL1224435.1"/>
    <property type="molecule type" value="Genomic_DNA"/>
</dbReference>
<evidence type="ECO:0000313" key="14">
    <source>
        <dbReference type="EMBL" id="KAL1224435.1"/>
    </source>
</evidence>
<dbReference type="Proteomes" id="UP001558713">
    <property type="component" value="Unassembled WGS sequence"/>
</dbReference>
<comment type="caution">
    <text evidence="14">The sequence shown here is derived from an EMBL/GenBank/DDBJ whole genome shotgun (WGS) entry which is preliminary data.</text>
</comment>
<organism evidence="14 15">
    <name type="scientific">Cardamine amara subsp. amara</name>
    <dbReference type="NCBI Taxonomy" id="228776"/>
    <lineage>
        <taxon>Eukaryota</taxon>
        <taxon>Viridiplantae</taxon>
        <taxon>Streptophyta</taxon>
        <taxon>Embryophyta</taxon>
        <taxon>Tracheophyta</taxon>
        <taxon>Spermatophyta</taxon>
        <taxon>Magnoliopsida</taxon>
        <taxon>eudicotyledons</taxon>
        <taxon>Gunneridae</taxon>
        <taxon>Pentapetalae</taxon>
        <taxon>rosids</taxon>
        <taxon>malvids</taxon>
        <taxon>Brassicales</taxon>
        <taxon>Brassicaceae</taxon>
        <taxon>Cardamineae</taxon>
        <taxon>Cardamine</taxon>
    </lineage>
</organism>
<evidence type="ECO:0000256" key="10">
    <source>
        <dbReference type="ARBA" id="ARBA00023033"/>
    </source>
</evidence>
<dbReference type="GO" id="GO:0016020">
    <property type="term" value="C:membrane"/>
    <property type="evidence" value="ECO:0007669"/>
    <property type="project" value="UniProtKB-SubCell"/>
</dbReference>
<keyword evidence="10 13" id="KW-0503">Monooxygenase</keyword>
<comment type="subcellular location">
    <subcellularLocation>
        <location evidence="2">Membrane</location>
        <topology evidence="2">Single-pass membrane protein</topology>
    </subcellularLocation>
</comment>
<evidence type="ECO:0000256" key="13">
    <source>
        <dbReference type="RuleBase" id="RU000461"/>
    </source>
</evidence>
<dbReference type="GO" id="GO:0046872">
    <property type="term" value="F:metal ion binding"/>
    <property type="evidence" value="ECO:0007669"/>
    <property type="project" value="UniProtKB-KW"/>
</dbReference>
<evidence type="ECO:0000256" key="7">
    <source>
        <dbReference type="ARBA" id="ARBA00022989"/>
    </source>
</evidence>
<keyword evidence="15" id="KW-1185">Reference proteome</keyword>
<evidence type="ECO:0000256" key="2">
    <source>
        <dbReference type="ARBA" id="ARBA00004167"/>
    </source>
</evidence>
<dbReference type="InterPro" id="IPR036396">
    <property type="entry name" value="Cyt_P450_sf"/>
</dbReference>
<reference evidence="14 15" key="1">
    <citation type="submission" date="2024-04" db="EMBL/GenBank/DDBJ databases">
        <title>Genome assembly C_amara_ONT_v2.</title>
        <authorList>
            <person name="Yant L."/>
            <person name="Moore C."/>
            <person name="Slenker M."/>
        </authorList>
    </citation>
    <scope>NUCLEOTIDE SEQUENCE [LARGE SCALE GENOMIC DNA]</scope>
    <source>
        <tissue evidence="14">Leaf</tissue>
    </source>
</reference>
<comment type="similarity">
    <text evidence="3 13">Belongs to the cytochrome P450 family.</text>
</comment>
<accession>A0ABD1C4P6</accession>
<dbReference type="SUPFAM" id="SSF48264">
    <property type="entry name" value="Cytochrome P450"/>
    <property type="match status" value="1"/>
</dbReference>
<dbReference type="InterPro" id="IPR050651">
    <property type="entry name" value="Plant_Cytochrome_P450_Monoox"/>
</dbReference>
<dbReference type="InterPro" id="IPR017972">
    <property type="entry name" value="Cyt_P450_CS"/>
</dbReference>
<keyword evidence="8 13" id="KW-0560">Oxidoreductase</keyword>
<evidence type="ECO:0000256" key="12">
    <source>
        <dbReference type="PIRSR" id="PIRSR602401-1"/>
    </source>
</evidence>
<gene>
    <name evidence="14" type="ORF">V5N11_014396</name>
</gene>
<keyword evidence="5" id="KW-0812">Transmembrane</keyword>
<dbReference type="Gene3D" id="1.10.630.10">
    <property type="entry name" value="Cytochrome P450"/>
    <property type="match status" value="1"/>
</dbReference>
<evidence type="ECO:0000256" key="3">
    <source>
        <dbReference type="ARBA" id="ARBA00010617"/>
    </source>
</evidence>
<dbReference type="PRINTS" id="PR00463">
    <property type="entry name" value="EP450I"/>
</dbReference>
<evidence type="ECO:0000256" key="4">
    <source>
        <dbReference type="ARBA" id="ARBA00022617"/>
    </source>
</evidence>
<protein>
    <submittedName>
        <fullName evidence="14">Cytochrome P450 81D11</fullName>
    </submittedName>
</protein>
<evidence type="ECO:0000256" key="6">
    <source>
        <dbReference type="ARBA" id="ARBA00022723"/>
    </source>
</evidence>
<keyword evidence="11" id="KW-0472">Membrane</keyword>
<proteinExistence type="inferred from homology"/>
<dbReference type="PANTHER" id="PTHR47947">
    <property type="entry name" value="CYTOCHROME P450 82C3-RELATED"/>
    <property type="match status" value="1"/>
</dbReference>
<dbReference type="GO" id="GO:0004497">
    <property type="term" value="F:monooxygenase activity"/>
    <property type="evidence" value="ECO:0007669"/>
    <property type="project" value="UniProtKB-KW"/>
</dbReference>
<keyword evidence="9 12" id="KW-0408">Iron</keyword>
<keyword evidence="7" id="KW-1133">Transmembrane helix</keyword>
<feature type="binding site" description="axial binding residue" evidence="12">
    <location>
        <position position="57"/>
    </location>
    <ligand>
        <name>heme</name>
        <dbReference type="ChEBI" id="CHEBI:30413"/>
    </ligand>
    <ligandPart>
        <name>Fe</name>
        <dbReference type="ChEBI" id="CHEBI:18248"/>
    </ligandPart>
</feature>
<evidence type="ECO:0000313" key="15">
    <source>
        <dbReference type="Proteomes" id="UP001558713"/>
    </source>
</evidence>
<evidence type="ECO:0000256" key="11">
    <source>
        <dbReference type="ARBA" id="ARBA00023136"/>
    </source>
</evidence>
<dbReference type="PROSITE" id="PS00086">
    <property type="entry name" value="CYTOCHROME_P450"/>
    <property type="match status" value="1"/>
</dbReference>
<comment type="cofactor">
    <cofactor evidence="1 12">
        <name>heme</name>
        <dbReference type="ChEBI" id="CHEBI:30413"/>
    </cofactor>
</comment>
<name>A0ABD1C4P6_CARAN</name>
<keyword evidence="6 12" id="KW-0479">Metal-binding</keyword>
<evidence type="ECO:0000256" key="5">
    <source>
        <dbReference type="ARBA" id="ARBA00022692"/>
    </source>
</evidence>
<evidence type="ECO:0000256" key="9">
    <source>
        <dbReference type="ARBA" id="ARBA00023004"/>
    </source>
</evidence>
<dbReference type="Pfam" id="PF00067">
    <property type="entry name" value="p450"/>
    <property type="match status" value="1"/>
</dbReference>
<dbReference type="AlphaFoldDB" id="A0ABD1C4P6"/>
<dbReference type="InterPro" id="IPR001128">
    <property type="entry name" value="Cyt_P450"/>
</dbReference>
<evidence type="ECO:0000256" key="1">
    <source>
        <dbReference type="ARBA" id="ARBA00001971"/>
    </source>
</evidence>
<evidence type="ECO:0000256" key="8">
    <source>
        <dbReference type="ARBA" id="ARBA00023002"/>
    </source>
</evidence>